<evidence type="ECO:0008006" key="9">
    <source>
        <dbReference type="Google" id="ProtNLM"/>
    </source>
</evidence>
<accession>A0A3B0SL82</accession>
<dbReference type="InterPro" id="IPR014284">
    <property type="entry name" value="RNA_pol_sigma-70_dom"/>
</dbReference>
<dbReference type="GO" id="GO:0016987">
    <property type="term" value="F:sigma factor activity"/>
    <property type="evidence" value="ECO:0007669"/>
    <property type="project" value="UniProtKB-KW"/>
</dbReference>
<dbReference type="Gene3D" id="1.10.1740.10">
    <property type="match status" value="1"/>
</dbReference>
<evidence type="ECO:0000256" key="4">
    <source>
        <dbReference type="ARBA" id="ARBA00023125"/>
    </source>
</evidence>
<dbReference type="PANTHER" id="PTHR43133:SF46">
    <property type="entry name" value="RNA POLYMERASE SIGMA-70 FACTOR ECF SUBFAMILY"/>
    <property type="match status" value="1"/>
</dbReference>
<dbReference type="AlphaFoldDB" id="A0A3B0SL82"/>
<dbReference type="PROSITE" id="PS01063">
    <property type="entry name" value="SIGMA70_ECF"/>
    <property type="match status" value="1"/>
</dbReference>
<evidence type="ECO:0000259" key="6">
    <source>
        <dbReference type="Pfam" id="PF04542"/>
    </source>
</evidence>
<keyword evidence="4" id="KW-0238">DNA-binding</keyword>
<keyword evidence="5" id="KW-0804">Transcription</keyword>
<dbReference type="CDD" id="cd06171">
    <property type="entry name" value="Sigma70_r4"/>
    <property type="match status" value="1"/>
</dbReference>
<sequence length="173" mass="19652">MMTLPKTKNQPIVELFDRHADAVFTLAYRIVYDRNLAEDIVQETFLAAMQNLHTWRGDGPIAAWLYRIGYRNAIAQLRKRHDTPVDDETLQRSIQPTMDTPEHRTVANELAATIDSAILGLPPLLRAVLVLRDVEELSTRDVASALGLSESAVKMRLTRARMALRADLRRYLS</sequence>
<name>A0A3B0SL82_9ZZZZ</name>
<keyword evidence="3" id="KW-0731">Sigma factor</keyword>
<feature type="domain" description="RNA polymerase sigma factor 70 region 4 type 2" evidence="7">
    <location>
        <begin position="114"/>
        <end position="164"/>
    </location>
</feature>
<evidence type="ECO:0000256" key="1">
    <source>
        <dbReference type="ARBA" id="ARBA00010641"/>
    </source>
</evidence>
<dbReference type="EMBL" id="UOEK01000311">
    <property type="protein sequence ID" value="VAW05170.1"/>
    <property type="molecule type" value="Genomic_DNA"/>
</dbReference>
<evidence type="ECO:0000256" key="5">
    <source>
        <dbReference type="ARBA" id="ARBA00023163"/>
    </source>
</evidence>
<reference evidence="8" key="1">
    <citation type="submission" date="2018-06" db="EMBL/GenBank/DDBJ databases">
        <authorList>
            <person name="Zhirakovskaya E."/>
        </authorList>
    </citation>
    <scope>NUCLEOTIDE SEQUENCE</scope>
</reference>
<dbReference type="InterPro" id="IPR013324">
    <property type="entry name" value="RNA_pol_sigma_r3/r4-like"/>
</dbReference>
<evidence type="ECO:0000313" key="8">
    <source>
        <dbReference type="EMBL" id="VAW05170.1"/>
    </source>
</evidence>
<dbReference type="GO" id="GO:0006352">
    <property type="term" value="P:DNA-templated transcription initiation"/>
    <property type="evidence" value="ECO:0007669"/>
    <property type="project" value="InterPro"/>
</dbReference>
<dbReference type="SUPFAM" id="SSF88946">
    <property type="entry name" value="Sigma2 domain of RNA polymerase sigma factors"/>
    <property type="match status" value="1"/>
</dbReference>
<protein>
    <recommendedName>
        <fullName evidence="9">RNA polymerase sigma factor</fullName>
    </recommendedName>
</protein>
<dbReference type="InterPro" id="IPR036388">
    <property type="entry name" value="WH-like_DNA-bd_sf"/>
</dbReference>
<feature type="domain" description="RNA polymerase sigma-70 region 2" evidence="6">
    <location>
        <begin position="15"/>
        <end position="80"/>
    </location>
</feature>
<dbReference type="InterPro" id="IPR013249">
    <property type="entry name" value="RNA_pol_sigma70_r4_t2"/>
</dbReference>
<dbReference type="InterPro" id="IPR039425">
    <property type="entry name" value="RNA_pol_sigma-70-like"/>
</dbReference>
<evidence type="ECO:0000256" key="3">
    <source>
        <dbReference type="ARBA" id="ARBA00023082"/>
    </source>
</evidence>
<gene>
    <name evidence="8" type="ORF">MNBD_ACTINO02-2163</name>
</gene>
<dbReference type="GO" id="GO:0003677">
    <property type="term" value="F:DNA binding"/>
    <property type="evidence" value="ECO:0007669"/>
    <property type="project" value="UniProtKB-KW"/>
</dbReference>
<comment type="similarity">
    <text evidence="1">Belongs to the sigma-70 factor family. ECF subfamily.</text>
</comment>
<evidence type="ECO:0000256" key="2">
    <source>
        <dbReference type="ARBA" id="ARBA00023015"/>
    </source>
</evidence>
<dbReference type="InterPro" id="IPR007627">
    <property type="entry name" value="RNA_pol_sigma70_r2"/>
</dbReference>
<organism evidence="8">
    <name type="scientific">hydrothermal vent metagenome</name>
    <dbReference type="NCBI Taxonomy" id="652676"/>
    <lineage>
        <taxon>unclassified sequences</taxon>
        <taxon>metagenomes</taxon>
        <taxon>ecological metagenomes</taxon>
    </lineage>
</organism>
<evidence type="ECO:0000259" key="7">
    <source>
        <dbReference type="Pfam" id="PF08281"/>
    </source>
</evidence>
<keyword evidence="2" id="KW-0805">Transcription regulation</keyword>
<dbReference type="SUPFAM" id="SSF88659">
    <property type="entry name" value="Sigma3 and sigma4 domains of RNA polymerase sigma factors"/>
    <property type="match status" value="1"/>
</dbReference>
<dbReference type="Pfam" id="PF08281">
    <property type="entry name" value="Sigma70_r4_2"/>
    <property type="match status" value="1"/>
</dbReference>
<dbReference type="InterPro" id="IPR013325">
    <property type="entry name" value="RNA_pol_sigma_r2"/>
</dbReference>
<dbReference type="Gene3D" id="1.10.10.10">
    <property type="entry name" value="Winged helix-like DNA-binding domain superfamily/Winged helix DNA-binding domain"/>
    <property type="match status" value="1"/>
</dbReference>
<dbReference type="PANTHER" id="PTHR43133">
    <property type="entry name" value="RNA POLYMERASE ECF-TYPE SIGMA FACTO"/>
    <property type="match status" value="1"/>
</dbReference>
<dbReference type="InterPro" id="IPR000838">
    <property type="entry name" value="RNA_pol_sigma70_ECF_CS"/>
</dbReference>
<dbReference type="NCBIfam" id="TIGR02937">
    <property type="entry name" value="sigma70-ECF"/>
    <property type="match status" value="1"/>
</dbReference>
<dbReference type="Pfam" id="PF04542">
    <property type="entry name" value="Sigma70_r2"/>
    <property type="match status" value="1"/>
</dbReference>
<proteinExistence type="inferred from homology"/>